<dbReference type="GO" id="GO:0044781">
    <property type="term" value="P:bacterial-type flagellum organization"/>
    <property type="evidence" value="ECO:0007669"/>
    <property type="project" value="UniProtKB-KW"/>
</dbReference>
<comment type="caution">
    <text evidence="8">The sequence shown here is derived from an EMBL/GenBank/DDBJ whole genome shotgun (WGS) entry which is preliminary data.</text>
</comment>
<evidence type="ECO:0000256" key="6">
    <source>
        <dbReference type="ARBA" id="ARBA00023159"/>
    </source>
</evidence>
<sequence>MPTRGDRHLRAVRLAKQLAALGARLKTIHLVTGIPPRQVQRLFFPDARTIPRGRAPDSAEWYHGANLIMRIDACIIGAKYHQLRDLGLSAGEALVFAYRAYQAATLPPYRISLDRAFNLVSYIDGIWLARAPTLSILTCPGCGCEFIAAVGTITHPGQACPFCKLLERFHLDHRIQASYPVRPAIDMTECQRGMLALFHKLGPETEGDTPAE</sequence>
<keyword evidence="8" id="KW-0282">Flagellum</keyword>
<keyword evidence="6" id="KW-0010">Activator</keyword>
<evidence type="ECO:0000256" key="1">
    <source>
        <dbReference type="ARBA" id="ARBA00022490"/>
    </source>
</evidence>
<evidence type="ECO:0000313" key="8">
    <source>
        <dbReference type="EMBL" id="OIQ95525.1"/>
    </source>
</evidence>
<evidence type="ECO:0000256" key="4">
    <source>
        <dbReference type="ARBA" id="ARBA00023015"/>
    </source>
</evidence>
<accession>A0A1J5S5B7</accession>
<keyword evidence="3" id="KW-0862">Zinc</keyword>
<dbReference type="SUPFAM" id="SSF160930">
    <property type="entry name" value="FlhC-like"/>
    <property type="match status" value="1"/>
</dbReference>
<organism evidence="8">
    <name type="scientific">mine drainage metagenome</name>
    <dbReference type="NCBI Taxonomy" id="410659"/>
    <lineage>
        <taxon>unclassified sequences</taxon>
        <taxon>metagenomes</taxon>
        <taxon>ecological metagenomes</taxon>
    </lineage>
</organism>
<keyword evidence="7" id="KW-0804">Transcription</keyword>
<protein>
    <submittedName>
        <fullName evidence="8">Flagellar transcriptional regulator FlhC</fullName>
    </submittedName>
</protein>
<dbReference type="GO" id="GO:1902208">
    <property type="term" value="P:regulation of bacterial-type flagellum assembly"/>
    <property type="evidence" value="ECO:0007669"/>
    <property type="project" value="InterPro"/>
</dbReference>
<dbReference type="InterPro" id="IPR007944">
    <property type="entry name" value="FlhC"/>
</dbReference>
<dbReference type="GO" id="GO:0003677">
    <property type="term" value="F:DNA binding"/>
    <property type="evidence" value="ECO:0007669"/>
    <property type="project" value="UniProtKB-KW"/>
</dbReference>
<keyword evidence="8" id="KW-0969">Cilium</keyword>
<dbReference type="AlphaFoldDB" id="A0A1J5S5B7"/>
<dbReference type="GO" id="GO:0046872">
    <property type="term" value="F:metal ion binding"/>
    <property type="evidence" value="ECO:0007669"/>
    <property type="project" value="UniProtKB-KW"/>
</dbReference>
<dbReference type="EMBL" id="MLJW01000165">
    <property type="protein sequence ID" value="OIQ95525.1"/>
    <property type="molecule type" value="Genomic_DNA"/>
</dbReference>
<dbReference type="Pfam" id="PF05280">
    <property type="entry name" value="FlhC"/>
    <property type="match status" value="1"/>
</dbReference>
<evidence type="ECO:0000256" key="2">
    <source>
        <dbReference type="ARBA" id="ARBA00022723"/>
    </source>
</evidence>
<keyword evidence="1" id="KW-0963">Cytoplasm</keyword>
<keyword evidence="2" id="KW-0479">Metal-binding</keyword>
<keyword evidence="4" id="KW-0805">Transcription regulation</keyword>
<reference evidence="8" key="1">
    <citation type="submission" date="2016-10" db="EMBL/GenBank/DDBJ databases">
        <title>Sequence of Gallionella enrichment culture.</title>
        <authorList>
            <person name="Poehlein A."/>
            <person name="Muehling M."/>
            <person name="Daniel R."/>
        </authorList>
    </citation>
    <scope>NUCLEOTIDE SEQUENCE</scope>
</reference>
<evidence type="ECO:0000256" key="7">
    <source>
        <dbReference type="ARBA" id="ARBA00023163"/>
    </source>
</evidence>
<keyword evidence="8" id="KW-0966">Cell projection</keyword>
<dbReference type="GO" id="GO:0045893">
    <property type="term" value="P:positive regulation of DNA-templated transcription"/>
    <property type="evidence" value="ECO:0007669"/>
    <property type="project" value="InterPro"/>
</dbReference>
<name>A0A1J5S5B7_9ZZZZ</name>
<gene>
    <name evidence="8" type="primary">flhC_6</name>
    <name evidence="8" type="ORF">GALL_224940</name>
</gene>
<evidence type="ECO:0000256" key="5">
    <source>
        <dbReference type="ARBA" id="ARBA00023125"/>
    </source>
</evidence>
<proteinExistence type="predicted"/>
<evidence type="ECO:0000256" key="3">
    <source>
        <dbReference type="ARBA" id="ARBA00022833"/>
    </source>
</evidence>
<keyword evidence="5" id="KW-0238">DNA-binding</keyword>